<dbReference type="InterPro" id="IPR000212">
    <property type="entry name" value="DNA_helicase_UvrD/REP"/>
</dbReference>
<keyword evidence="4 9" id="KW-0067">ATP-binding</keyword>
<dbReference type="EC" id="5.6.2.4" evidence="7"/>
<accession>A0A914UP07</accession>
<keyword evidence="12" id="KW-1185">Reference proteome</keyword>
<dbReference type="Proteomes" id="UP000887566">
    <property type="component" value="Unplaced"/>
</dbReference>
<keyword evidence="5" id="KW-0413">Isomerase</keyword>
<dbReference type="WBParaSite" id="PSAMB.scaffold1148size35273.g11343.t1">
    <property type="protein sequence ID" value="PSAMB.scaffold1148size35273.g11343.t1"/>
    <property type="gene ID" value="PSAMB.scaffold1148size35273.g11343"/>
</dbReference>
<keyword evidence="1 9" id="KW-0547">Nucleotide-binding</keyword>
<dbReference type="SUPFAM" id="SSF81383">
    <property type="entry name" value="F-box domain"/>
    <property type="match status" value="1"/>
</dbReference>
<evidence type="ECO:0000313" key="12">
    <source>
        <dbReference type="Proteomes" id="UP000887566"/>
    </source>
</evidence>
<dbReference type="PANTHER" id="PTHR11070:SF30">
    <property type="entry name" value="F-BOX DNA HELICASE 1"/>
    <property type="match status" value="1"/>
</dbReference>
<dbReference type="GO" id="GO:0005634">
    <property type="term" value="C:nucleus"/>
    <property type="evidence" value="ECO:0007669"/>
    <property type="project" value="TreeGrafter"/>
</dbReference>
<dbReference type="PROSITE" id="PS50181">
    <property type="entry name" value="FBOX"/>
    <property type="match status" value="1"/>
</dbReference>
<dbReference type="GO" id="GO:0031297">
    <property type="term" value="P:replication fork processing"/>
    <property type="evidence" value="ECO:0007669"/>
    <property type="project" value="TreeGrafter"/>
</dbReference>
<dbReference type="GO" id="GO:0043138">
    <property type="term" value="F:3'-5' DNA helicase activity"/>
    <property type="evidence" value="ECO:0007669"/>
    <property type="project" value="UniProtKB-EC"/>
</dbReference>
<evidence type="ECO:0000256" key="6">
    <source>
        <dbReference type="ARBA" id="ARBA00034617"/>
    </source>
</evidence>
<reference evidence="13" key="1">
    <citation type="submission" date="2022-11" db="UniProtKB">
        <authorList>
            <consortium name="WormBaseParasite"/>
        </authorList>
    </citation>
    <scope>IDENTIFICATION</scope>
</reference>
<evidence type="ECO:0000256" key="1">
    <source>
        <dbReference type="ARBA" id="ARBA00022741"/>
    </source>
</evidence>
<dbReference type="PROSITE" id="PS51198">
    <property type="entry name" value="UVRD_HELICASE_ATP_BIND"/>
    <property type="match status" value="1"/>
</dbReference>
<organism evidence="12 13">
    <name type="scientific">Plectus sambesii</name>
    <dbReference type="NCBI Taxonomy" id="2011161"/>
    <lineage>
        <taxon>Eukaryota</taxon>
        <taxon>Metazoa</taxon>
        <taxon>Ecdysozoa</taxon>
        <taxon>Nematoda</taxon>
        <taxon>Chromadorea</taxon>
        <taxon>Plectida</taxon>
        <taxon>Plectina</taxon>
        <taxon>Plectoidea</taxon>
        <taxon>Plectidae</taxon>
        <taxon>Plectus</taxon>
    </lineage>
</organism>
<dbReference type="Gene3D" id="3.40.50.300">
    <property type="entry name" value="P-loop containing nucleotide triphosphate hydrolases"/>
    <property type="match status" value="2"/>
</dbReference>
<name>A0A914UP07_9BILA</name>
<dbReference type="AlphaFoldDB" id="A0A914UP07"/>
<feature type="binding site" evidence="9">
    <location>
        <begin position="378"/>
        <end position="385"/>
    </location>
    <ligand>
        <name>ATP</name>
        <dbReference type="ChEBI" id="CHEBI:30616"/>
    </ligand>
</feature>
<evidence type="ECO:0000256" key="4">
    <source>
        <dbReference type="ARBA" id="ARBA00022840"/>
    </source>
</evidence>
<sequence length="988" mass="112112">MSKIANAVKSQLAVEDVHPTAEFDADYTISDSELLDMIEDTSTTPKATRKRALSPPIVDLTDDDDDIPGPSNAYGLVETAPRCYFDEMPNEVMRKILAPLPILDLLFIISRVSRRFHEIVIKDDFLKWKKHYYRFRYDEDFDVKEEFSDILAMRGFKEPSTNLVACLLFIHQNFRKTLLPSQQQELFSRLARDRLFTAARTFVDDQVWPQSQQKPTAWVYLCAAMLLAEDSLSAVALLRRLVRSPTLLDVTAVIECCYLLALLLLLAQRELSTSAPPPPVFFVASVYANPPAQIQTTLSPRWHYKIASALYFFENGGGRGYDELKTKSTTSGQMSMHQFVQSGASARENTVQKRMLTHEQFRIVRNDLNPGDCVRIVAFAGTGKTTTLLEYVRARPSKMFLVLMFNKDVCNEASKRFPPNAYCITTHSLAYNHMVPSSNGTLVKLGARYSRKFGFKLKTTDVVKVLKQVAGYNTYVRAKNAIATLENFLYTADAELSTEHVPCWERDEHNVTVAISYRAQLQYLADARMLWEKMKDARTTEVRMLHDGYMKLYQLENPTIRRPCGNPYDAILIDEAQDMNPAILDVVSKQAQSPRMFVGDPNQQIYSFRGATNAFEEIKETITSTFYLTQSFRFGPEIAFIGNCWLDIVKGESRKMLIGCEKKARIDGEKHTFGPICIIARYNATIFEHAATIATKMNGKRLSIVGGLEKMNLDEVLDLYQLMVPEEEREELKSNFLRAFHFKSLEHVLEYAKRVFDTDLEARAKLVRNFGHRIPGIVERIRACHCPRMDDASFVLTTAHKAKGMEFNTVWLADDFASVQEMKVRRTDSASLGVGDDDEFNLLYVALTRAKYSLIMNRSLLSFMNYIVNDNFLRIDSWTAVGSLPGKEEGGAAPMCDHCGLPLGTEDALVLIRPQMMEPSDLNSMMVGATVWCGPCVVDSEKILSAVRAPVPPFQPVLPFDPSMTAFRCKNDCNRQWIKPFFEKLATR</sequence>
<evidence type="ECO:0000256" key="3">
    <source>
        <dbReference type="ARBA" id="ARBA00022806"/>
    </source>
</evidence>
<evidence type="ECO:0000256" key="5">
    <source>
        <dbReference type="ARBA" id="ARBA00023235"/>
    </source>
</evidence>
<keyword evidence="2 9" id="KW-0378">Hydrolase</keyword>
<dbReference type="InterPro" id="IPR014017">
    <property type="entry name" value="DNA_helicase_UvrD-like_C"/>
</dbReference>
<dbReference type="Pfam" id="PF00580">
    <property type="entry name" value="UvrD-helicase"/>
    <property type="match status" value="1"/>
</dbReference>
<dbReference type="InterPro" id="IPR014016">
    <property type="entry name" value="UvrD-like_ATP-bd"/>
</dbReference>
<comment type="catalytic activity">
    <reaction evidence="8">
        <text>ATP + H2O = ADP + phosphate + H(+)</text>
        <dbReference type="Rhea" id="RHEA:13065"/>
        <dbReference type="ChEBI" id="CHEBI:15377"/>
        <dbReference type="ChEBI" id="CHEBI:15378"/>
        <dbReference type="ChEBI" id="CHEBI:30616"/>
        <dbReference type="ChEBI" id="CHEBI:43474"/>
        <dbReference type="ChEBI" id="CHEBI:456216"/>
        <dbReference type="EC" id="5.6.2.4"/>
    </reaction>
</comment>
<dbReference type="InterPro" id="IPR001810">
    <property type="entry name" value="F-box_dom"/>
</dbReference>
<comment type="catalytic activity">
    <reaction evidence="6">
        <text>Couples ATP hydrolysis with the unwinding of duplex DNA by translocating in the 3'-5' direction.</text>
        <dbReference type="EC" id="5.6.2.4"/>
    </reaction>
</comment>
<feature type="domain" description="UvrD-like helicase ATP-binding" evidence="11">
    <location>
        <begin position="357"/>
        <end position="635"/>
    </location>
</feature>
<feature type="domain" description="F-box" evidence="10">
    <location>
        <begin position="82"/>
        <end position="131"/>
    </location>
</feature>
<evidence type="ECO:0000256" key="2">
    <source>
        <dbReference type="ARBA" id="ARBA00022801"/>
    </source>
</evidence>
<dbReference type="SUPFAM" id="SSF52540">
    <property type="entry name" value="P-loop containing nucleoside triphosphate hydrolases"/>
    <property type="match status" value="1"/>
</dbReference>
<evidence type="ECO:0000259" key="11">
    <source>
        <dbReference type="PROSITE" id="PS51198"/>
    </source>
</evidence>
<evidence type="ECO:0000256" key="9">
    <source>
        <dbReference type="PROSITE-ProRule" id="PRU00560"/>
    </source>
</evidence>
<evidence type="ECO:0000259" key="10">
    <source>
        <dbReference type="PROSITE" id="PS50181"/>
    </source>
</evidence>
<dbReference type="Pfam" id="PF13361">
    <property type="entry name" value="UvrD_C"/>
    <property type="match status" value="1"/>
</dbReference>
<evidence type="ECO:0000313" key="13">
    <source>
        <dbReference type="WBParaSite" id="PSAMB.scaffold1148size35273.g11343.t1"/>
    </source>
</evidence>
<dbReference type="GO" id="GO:0000724">
    <property type="term" value="P:double-strand break repair via homologous recombination"/>
    <property type="evidence" value="ECO:0007669"/>
    <property type="project" value="TreeGrafter"/>
</dbReference>
<dbReference type="PANTHER" id="PTHR11070">
    <property type="entry name" value="UVRD / RECB / PCRA DNA HELICASE FAMILY MEMBER"/>
    <property type="match status" value="1"/>
</dbReference>
<proteinExistence type="predicted"/>
<dbReference type="Pfam" id="PF00646">
    <property type="entry name" value="F-box"/>
    <property type="match status" value="1"/>
</dbReference>
<dbReference type="InterPro" id="IPR027417">
    <property type="entry name" value="P-loop_NTPase"/>
</dbReference>
<protein>
    <recommendedName>
        <fullName evidence="7">DNA 3'-5' helicase</fullName>
        <ecNumber evidence="7">5.6.2.4</ecNumber>
    </recommendedName>
</protein>
<dbReference type="GO" id="GO:0005524">
    <property type="term" value="F:ATP binding"/>
    <property type="evidence" value="ECO:0007669"/>
    <property type="project" value="UniProtKB-UniRule"/>
</dbReference>
<evidence type="ECO:0000256" key="7">
    <source>
        <dbReference type="ARBA" id="ARBA00034808"/>
    </source>
</evidence>
<keyword evidence="3 9" id="KW-0347">Helicase</keyword>
<evidence type="ECO:0000256" key="8">
    <source>
        <dbReference type="ARBA" id="ARBA00048988"/>
    </source>
</evidence>
<dbReference type="GO" id="GO:0016787">
    <property type="term" value="F:hydrolase activity"/>
    <property type="evidence" value="ECO:0007669"/>
    <property type="project" value="UniProtKB-UniRule"/>
</dbReference>
<dbReference type="GO" id="GO:0003677">
    <property type="term" value="F:DNA binding"/>
    <property type="evidence" value="ECO:0007669"/>
    <property type="project" value="InterPro"/>
</dbReference>
<dbReference type="InterPro" id="IPR036047">
    <property type="entry name" value="F-box-like_dom_sf"/>
</dbReference>